<dbReference type="InterPro" id="IPR013424">
    <property type="entry name" value="Ice-binding_C"/>
</dbReference>
<gene>
    <name evidence="3" type="ORF">SAMN02745181_0584</name>
</gene>
<feature type="signal peptide" evidence="1">
    <location>
        <begin position="1"/>
        <end position="21"/>
    </location>
</feature>
<organism evidence="3 4">
    <name type="scientific">Rubritalea squalenifaciens DSM 18772</name>
    <dbReference type="NCBI Taxonomy" id="1123071"/>
    <lineage>
        <taxon>Bacteria</taxon>
        <taxon>Pseudomonadati</taxon>
        <taxon>Verrucomicrobiota</taxon>
        <taxon>Verrucomicrobiia</taxon>
        <taxon>Verrucomicrobiales</taxon>
        <taxon>Rubritaleaceae</taxon>
        <taxon>Rubritalea</taxon>
    </lineage>
</organism>
<dbReference type="RefSeq" id="WP_200797044.1">
    <property type="nucleotide sequence ID" value="NZ_FQYR01000002.1"/>
</dbReference>
<evidence type="ECO:0000259" key="2">
    <source>
        <dbReference type="Pfam" id="PF07589"/>
    </source>
</evidence>
<feature type="domain" description="Ice-binding protein C-terminal" evidence="2">
    <location>
        <begin position="216"/>
        <end position="238"/>
    </location>
</feature>
<dbReference type="NCBIfam" id="NF033679">
    <property type="entry name" value="DNRLRE_dom"/>
    <property type="match status" value="1"/>
</dbReference>
<dbReference type="NCBIfam" id="TIGR02595">
    <property type="entry name" value="PEP_CTERM"/>
    <property type="match status" value="1"/>
</dbReference>
<reference evidence="3 4" key="1">
    <citation type="submission" date="2016-11" db="EMBL/GenBank/DDBJ databases">
        <authorList>
            <person name="Jaros S."/>
            <person name="Januszkiewicz K."/>
            <person name="Wedrychowicz H."/>
        </authorList>
    </citation>
    <scope>NUCLEOTIDE SEQUENCE [LARGE SCALE GENOMIC DNA]</scope>
    <source>
        <strain evidence="3 4">DSM 18772</strain>
    </source>
</reference>
<keyword evidence="1" id="KW-0732">Signal</keyword>
<evidence type="ECO:0000256" key="1">
    <source>
        <dbReference type="SAM" id="SignalP"/>
    </source>
</evidence>
<dbReference type="AlphaFoldDB" id="A0A1M6CWQ1"/>
<name>A0A1M6CWQ1_9BACT</name>
<dbReference type="Pfam" id="PF07589">
    <property type="entry name" value="PEP-CTERM"/>
    <property type="match status" value="1"/>
</dbReference>
<dbReference type="InParanoid" id="A0A1M6CWQ1"/>
<proteinExistence type="predicted"/>
<dbReference type="STRING" id="1123071.SAMN02745181_0584"/>
<dbReference type="Proteomes" id="UP000184510">
    <property type="component" value="Unassembled WGS sequence"/>
</dbReference>
<sequence>MNTHSTLYTIALLTSTLSTQAAITISHTAADDVMLRESAATTSQEGSHRNLIGGQGATGEFVTLYRFDLSDLYSTYGASGATINSVSFDLGDAMKYSGIDSTTTIELRAYDFDFDAATATWNNPTGSGSDTTSGGTLGTILATLTISNTDAEGSFVFTSSPEFTNYLQTIYDNGDSTVMFRASSDLATVTNNGFIRSDDGAVQGDGLGSVVIDATAVPEPSSSALLGLAGLGLILRRRR</sequence>
<accession>A0A1M6CWQ1</accession>
<feature type="chain" id="PRO_5013155557" evidence="1">
    <location>
        <begin position="22"/>
        <end position="239"/>
    </location>
</feature>
<keyword evidence="4" id="KW-1185">Reference proteome</keyword>
<evidence type="ECO:0000313" key="3">
    <source>
        <dbReference type="EMBL" id="SHI65271.1"/>
    </source>
</evidence>
<evidence type="ECO:0000313" key="4">
    <source>
        <dbReference type="Proteomes" id="UP000184510"/>
    </source>
</evidence>
<protein>
    <submittedName>
        <fullName evidence="3">PEP-CTERM protein-sorting domain-containing protein/MYXO-CTERM domain-containing protein</fullName>
    </submittedName>
</protein>
<dbReference type="EMBL" id="FQYR01000002">
    <property type="protein sequence ID" value="SHI65271.1"/>
    <property type="molecule type" value="Genomic_DNA"/>
</dbReference>